<evidence type="ECO:0000313" key="3">
    <source>
        <dbReference type="EMBL" id="MDE4166281.1"/>
    </source>
</evidence>
<evidence type="ECO:0000256" key="1">
    <source>
        <dbReference type="SAM" id="SignalP"/>
    </source>
</evidence>
<reference evidence="2 4" key="1">
    <citation type="submission" date="2016-04" db="EMBL/GenBank/DDBJ databases">
        <authorList>
            <person name="Evans L.H."/>
            <person name="Alamgir A."/>
            <person name="Owens N."/>
            <person name="Weber N.D."/>
            <person name="Virtaneva K."/>
            <person name="Barbian K."/>
            <person name="Babar A."/>
            <person name="Rosenke K."/>
        </authorList>
    </citation>
    <scope>NUCLEOTIDE SEQUENCE [LARGE SCALE GENOMIC DNA]</scope>
    <source>
        <strain evidence="2 4">JL2886</strain>
    </source>
</reference>
<dbReference type="EMBL" id="CP015124">
    <property type="protein sequence ID" value="ANP38348.1"/>
    <property type="molecule type" value="Genomic_DNA"/>
</dbReference>
<evidence type="ECO:0000313" key="5">
    <source>
        <dbReference type="Proteomes" id="UP001218364"/>
    </source>
</evidence>
<dbReference type="Proteomes" id="UP000092565">
    <property type="component" value="Chromosome"/>
</dbReference>
<dbReference type="NCBIfam" id="NF041384">
    <property type="entry name" value="YHS_seleno_dom"/>
    <property type="match status" value="1"/>
</dbReference>
<dbReference type="RefSeq" id="WP_065273018.1">
    <property type="nucleotide sequence ID" value="NZ_CP015124.1"/>
</dbReference>
<organism evidence="2 4">
    <name type="scientific">Phaeobacter gallaeciensis</name>
    <dbReference type="NCBI Taxonomy" id="60890"/>
    <lineage>
        <taxon>Bacteria</taxon>
        <taxon>Pseudomonadati</taxon>
        <taxon>Pseudomonadota</taxon>
        <taxon>Alphaproteobacteria</taxon>
        <taxon>Rhodobacterales</taxon>
        <taxon>Roseobacteraceae</taxon>
        <taxon>Phaeobacter</taxon>
    </lineage>
</organism>
<proteinExistence type="predicted"/>
<dbReference type="AlphaFoldDB" id="A0A1B0ZW47"/>
<keyword evidence="1" id="KW-0732">Signal</keyword>
<gene>
    <name evidence="2" type="ORF">JL2886_03472</name>
    <name evidence="3" type="ORF">PXK24_11300</name>
</gene>
<name>A0A1B0ZW47_9RHOB</name>
<reference evidence="3 5" key="2">
    <citation type="submission" date="2023-02" db="EMBL/GenBank/DDBJ databases">
        <title>Population genomics of bacteria associated with diatom.</title>
        <authorList>
            <person name="Xie J."/>
            <person name="Wang H."/>
        </authorList>
    </citation>
    <scope>NUCLEOTIDE SEQUENCE [LARGE SCALE GENOMIC DNA]</scope>
    <source>
        <strain evidence="3 5">PT47_8</strain>
    </source>
</reference>
<sequence length="150" mass="16307">MFLRLFVLVAAVLLSVPPRGALADSPLFAAREGVALGGYDTVAFFDVGEAVAGQARYSVVWKGVIWRFASQSNQIRFEMNPRAYAPMFGGYCASAMARGVLKAGDPQLWVIVDGRLFLLNNEGALTRWRAQAAQLIAEADAHWPAALHPE</sequence>
<dbReference type="EMBL" id="JARCJK010000005">
    <property type="protein sequence ID" value="MDE4166281.1"/>
    <property type="molecule type" value="Genomic_DNA"/>
</dbReference>
<feature type="signal peptide" evidence="1">
    <location>
        <begin position="1"/>
        <end position="23"/>
    </location>
</feature>
<dbReference type="Proteomes" id="UP001218364">
    <property type="component" value="Unassembled WGS sequence"/>
</dbReference>
<feature type="chain" id="PRO_5044370106" evidence="1">
    <location>
        <begin position="24"/>
        <end position="150"/>
    </location>
</feature>
<accession>A0A1B0ZW47</accession>
<keyword evidence="4" id="KW-1185">Reference proteome</keyword>
<protein>
    <submittedName>
        <fullName evidence="3">YHS domain-containing (Seleno)protein</fullName>
    </submittedName>
</protein>
<evidence type="ECO:0000313" key="2">
    <source>
        <dbReference type="EMBL" id="ANP38348.1"/>
    </source>
</evidence>
<evidence type="ECO:0000313" key="4">
    <source>
        <dbReference type="Proteomes" id="UP000092565"/>
    </source>
</evidence>